<comment type="caution">
    <text evidence="2">The sequence shown here is derived from an EMBL/GenBank/DDBJ whole genome shotgun (WGS) entry which is preliminary data.</text>
</comment>
<keyword evidence="3" id="KW-1185">Reference proteome</keyword>
<sequence>MSSDVHCNIAELREKLERRTTDLKRAINDIAKWEQLVAQYRHNEAKWKSTEAEWMKYKENQKAILEKKNEKISSLQKEIDALEKQLKEAIASRAQSESDSFKEEFEISQALNDDLKGQLQETTELFEKATRKSTERERQLKQQYDEQLKLLQATQEKEKKLKSELDFVRKESSERELELKQQYEVGVQLKSKMEKLQIETQEKESELDLIRKESAERELELKQEMEKLQLATQEQGAPSKKRGRTGDFPFCIPCQPGSDTNCTQGASIHDDDDDDDSMHSYTELAPEDPQTLETVSDAPSPTVEIILSNTMSATEKQQYSEAHYRLTQYCRELERKVQVYERERKQVVEMTYFDEIAKDIIEVGQDILHTLATSVNVSLQAYSPDSIPMVDIGGGDVPMLIAQTNQNNETGNLLLQDPIFVSKLNEYMTARNNRFPVLPTGKLKGKNVFVQANHREAGYMATEDIIEDFTKVISSVIGKDVGYAINEEACRLLPYDFTEAITWFIEMSQKLGLDQEHGYDPKYKEEKAIVDEVRLQLKMFQEDSQYFSERLLPVAIDCLKARGHEFITILIFSTDAVEWLLGNQGKTPDILQGVLPKCIIAKLEAHLSHNIQARGKLASHLFESCNSAAIKTYCSLTSHDEAKVRSDLDTKSSLSEHYNTVESLRESLGAKQIETKAMQKAKADRGKRTLSKGVNDAHMKRSVVMEAKRGRKINLLPYQSCNAADCGKRRCRGKYCWTHYPHKKTCQFIDEETNVQCQEIEVANCNGYCWEHRPNKKNCKFIDKASDEQCTTGPISGCGGYCWTHYDKKICKFIDEETNVQCQQIEAYQCNGYCREHRPNKTNCKFIDKATNVQCIRQARDGFNGYCWNHSEKKICKFVEEATNVQCQEIEAANCKGYCRKHNPGPTNL</sequence>
<gene>
    <name evidence="2" type="ORF">CTEN210_14257</name>
</gene>
<proteinExistence type="predicted"/>
<organism evidence="2 3">
    <name type="scientific">Chaetoceros tenuissimus</name>
    <dbReference type="NCBI Taxonomy" id="426638"/>
    <lineage>
        <taxon>Eukaryota</taxon>
        <taxon>Sar</taxon>
        <taxon>Stramenopiles</taxon>
        <taxon>Ochrophyta</taxon>
        <taxon>Bacillariophyta</taxon>
        <taxon>Coscinodiscophyceae</taxon>
        <taxon>Chaetocerotophycidae</taxon>
        <taxon>Chaetocerotales</taxon>
        <taxon>Chaetocerotaceae</taxon>
        <taxon>Chaetoceros</taxon>
    </lineage>
</organism>
<reference evidence="2 3" key="1">
    <citation type="journal article" date="2021" name="Sci. Rep.">
        <title>The genome of the diatom Chaetoceros tenuissimus carries an ancient integrated fragment of an extant virus.</title>
        <authorList>
            <person name="Hongo Y."/>
            <person name="Kimura K."/>
            <person name="Takaki Y."/>
            <person name="Yoshida Y."/>
            <person name="Baba S."/>
            <person name="Kobayashi G."/>
            <person name="Nagasaki K."/>
            <person name="Hano T."/>
            <person name="Tomaru Y."/>
        </authorList>
    </citation>
    <scope>NUCLEOTIDE SEQUENCE [LARGE SCALE GENOMIC DNA]</scope>
    <source>
        <strain evidence="2 3">NIES-3715</strain>
    </source>
</reference>
<evidence type="ECO:0000313" key="3">
    <source>
        <dbReference type="Proteomes" id="UP001054902"/>
    </source>
</evidence>
<dbReference type="EMBL" id="BLLK01000058">
    <property type="protein sequence ID" value="GFH57781.1"/>
    <property type="molecule type" value="Genomic_DNA"/>
</dbReference>
<feature type="region of interest" description="Disordered" evidence="1">
    <location>
        <begin position="230"/>
        <end position="252"/>
    </location>
</feature>
<dbReference type="Proteomes" id="UP001054902">
    <property type="component" value="Unassembled WGS sequence"/>
</dbReference>
<name>A0AAD3HC41_9STRA</name>
<protein>
    <submittedName>
        <fullName evidence="2">Uncharacterized protein</fullName>
    </submittedName>
</protein>
<evidence type="ECO:0000256" key="1">
    <source>
        <dbReference type="SAM" id="MobiDB-lite"/>
    </source>
</evidence>
<accession>A0AAD3HC41</accession>
<dbReference type="AlphaFoldDB" id="A0AAD3HC41"/>
<evidence type="ECO:0000313" key="2">
    <source>
        <dbReference type="EMBL" id="GFH57781.1"/>
    </source>
</evidence>